<dbReference type="RefSeq" id="WP_420069809.1">
    <property type="nucleotide sequence ID" value="NZ_JBCHKQ010000003.1"/>
</dbReference>
<dbReference type="Pfam" id="PF00266">
    <property type="entry name" value="Aminotran_5"/>
    <property type="match status" value="1"/>
</dbReference>
<dbReference type="PANTHER" id="PTHR11601">
    <property type="entry name" value="CYSTEINE DESULFURYLASE FAMILY MEMBER"/>
    <property type="match status" value="1"/>
</dbReference>
<dbReference type="Gene3D" id="1.10.260.50">
    <property type="match status" value="1"/>
</dbReference>
<dbReference type="PANTHER" id="PTHR11601:SF50">
    <property type="entry name" value="CYSTEINE DESULFURASE ISCS 2-RELATED"/>
    <property type="match status" value="1"/>
</dbReference>
<dbReference type="InterPro" id="IPR000192">
    <property type="entry name" value="Aminotrans_V_dom"/>
</dbReference>
<dbReference type="EMBL" id="JBCHKQ010000003">
    <property type="protein sequence ID" value="MEM5948358.1"/>
    <property type="molecule type" value="Genomic_DNA"/>
</dbReference>
<dbReference type="Gene3D" id="3.40.640.10">
    <property type="entry name" value="Type I PLP-dependent aspartate aminotransferase-like (Major domain)"/>
    <property type="match status" value="1"/>
</dbReference>
<dbReference type="PIRSF" id="PIRSF005572">
    <property type="entry name" value="NifS"/>
    <property type="match status" value="1"/>
</dbReference>
<evidence type="ECO:0000313" key="5">
    <source>
        <dbReference type="Proteomes" id="UP001466331"/>
    </source>
</evidence>
<dbReference type="InterPro" id="IPR015421">
    <property type="entry name" value="PyrdxlP-dep_Trfase_major"/>
</dbReference>
<accession>A0ABU9UCG6</accession>
<keyword evidence="2" id="KW-0663">Pyridoxal phosphate</keyword>
<comment type="cofactor">
    <cofactor evidence="1">
        <name>pyridoxal 5'-phosphate</name>
        <dbReference type="ChEBI" id="CHEBI:597326"/>
    </cofactor>
</comment>
<proteinExistence type="predicted"/>
<evidence type="ECO:0000259" key="3">
    <source>
        <dbReference type="Pfam" id="PF00266"/>
    </source>
</evidence>
<keyword evidence="5" id="KW-1185">Reference proteome</keyword>
<dbReference type="InterPro" id="IPR015422">
    <property type="entry name" value="PyrdxlP-dep_Trfase_small"/>
</dbReference>
<organism evidence="4 5">
    <name type="scientific">Rarispira pelagica</name>
    <dbReference type="NCBI Taxonomy" id="3141764"/>
    <lineage>
        <taxon>Bacteria</taxon>
        <taxon>Pseudomonadati</taxon>
        <taxon>Spirochaetota</taxon>
        <taxon>Spirochaetia</taxon>
        <taxon>Winmispirales</taxon>
        <taxon>Winmispiraceae</taxon>
        <taxon>Rarispira</taxon>
    </lineage>
</organism>
<comment type="caution">
    <text evidence="4">The sequence shown here is derived from an EMBL/GenBank/DDBJ whole genome shotgun (WGS) entry which is preliminary data.</text>
</comment>
<dbReference type="SUPFAM" id="SSF53383">
    <property type="entry name" value="PLP-dependent transferases"/>
    <property type="match status" value="1"/>
</dbReference>
<dbReference type="InterPro" id="IPR016454">
    <property type="entry name" value="Cysteine_dSase"/>
</dbReference>
<sequence>MSVYLDWAATAIPYKEAIEEQTRVCSDFFGNPSSLHEPGRAARRLLDSCRSDIASMLSVRPEQLVFCSGATEANNIALLSVLTRRKRGHVIVSAIEHSSGYEPALLLSSMGYDVDFIRPDASGIISPVDIANRVREDTVLVSVMLVNNETGAIQPVREIVQAVRTVQRRNIHVHCDVVQASGKIAFNLTELGVDSASISAHKFGGVRGAGIMFAARQWDVLIRGGGQEQAMRPGTENVAAVAAMRRALEISEKEREKNSEHAIRLKKELIDGISNIKGAEFLPVEVTKKEKQYIPHILSVSFPPVPGEVLQRVLSDAGFYVSTGSACSSRARRNSRVMDAMGISDRISFSAIRISTGYLTTEADITEFLRFIKREIPLLMKIAR</sequence>
<dbReference type="InterPro" id="IPR015424">
    <property type="entry name" value="PyrdxlP-dep_Trfase"/>
</dbReference>
<dbReference type="Gene3D" id="3.90.1150.10">
    <property type="entry name" value="Aspartate Aminotransferase, domain 1"/>
    <property type="match status" value="1"/>
</dbReference>
<protein>
    <submittedName>
        <fullName evidence="4">Cysteine desulfurase family protein</fullName>
    </submittedName>
</protein>
<evidence type="ECO:0000256" key="1">
    <source>
        <dbReference type="ARBA" id="ARBA00001933"/>
    </source>
</evidence>
<reference evidence="4 5" key="1">
    <citation type="submission" date="2024-03" db="EMBL/GenBank/DDBJ databases">
        <title>Ignisphaera cupida sp. nov., a hyperthermophilic hydrolytic archaeon from a hot spring of Kamchatka, and proposal of Ignisphaeraceae fam. nov.</title>
        <authorList>
            <person name="Podosokorskaya O.A."/>
            <person name="Elcheninov A.G."/>
            <person name="Maltseva A.I."/>
            <person name="Zayulina K.S."/>
            <person name="Novikov A."/>
            <person name="Merkel A.Y."/>
        </authorList>
    </citation>
    <scope>NUCLEOTIDE SEQUENCE [LARGE SCALE GENOMIC DNA]</scope>
    <source>
        <strain evidence="4 5">38H-sp</strain>
    </source>
</reference>
<evidence type="ECO:0000256" key="2">
    <source>
        <dbReference type="ARBA" id="ARBA00022898"/>
    </source>
</evidence>
<gene>
    <name evidence="4" type="ORF">WKV44_07355</name>
</gene>
<name>A0ABU9UCG6_9SPIR</name>
<feature type="domain" description="Aminotransferase class V" evidence="3">
    <location>
        <begin position="3"/>
        <end position="367"/>
    </location>
</feature>
<dbReference type="Proteomes" id="UP001466331">
    <property type="component" value="Unassembled WGS sequence"/>
</dbReference>
<evidence type="ECO:0000313" key="4">
    <source>
        <dbReference type="EMBL" id="MEM5948358.1"/>
    </source>
</evidence>